<organism evidence="12 13">
    <name type="scientific">Acanthamoeba castellanii (strain ATCC 30010 / Neff)</name>
    <dbReference type="NCBI Taxonomy" id="1257118"/>
    <lineage>
        <taxon>Eukaryota</taxon>
        <taxon>Amoebozoa</taxon>
        <taxon>Discosea</taxon>
        <taxon>Longamoebia</taxon>
        <taxon>Centramoebida</taxon>
        <taxon>Acanthamoebidae</taxon>
        <taxon>Acanthamoeba</taxon>
    </lineage>
</organism>
<dbReference type="InterPro" id="IPR001584">
    <property type="entry name" value="Integrase_cat-core"/>
</dbReference>
<evidence type="ECO:0000256" key="1">
    <source>
        <dbReference type="ARBA" id="ARBA00022722"/>
    </source>
</evidence>
<dbReference type="GO" id="GO:0016787">
    <property type="term" value="F:hydrolase activity"/>
    <property type="evidence" value="ECO:0007669"/>
    <property type="project" value="UniProtKB-KW"/>
</dbReference>
<feature type="region of interest" description="Disordered" evidence="10">
    <location>
        <begin position="314"/>
        <end position="376"/>
    </location>
</feature>
<sequence>MCTLAPGEVIHSDLSGCFPSSAHSGAEYYITFINEATCYASMYLLSCKSEAIEAFKSYLTTSPHAACCRSLVTDQGGEYLSTRFRKLLHKHGIAHDTVAVHSPELNSIAKHFNLTIMTMVQSLLTDSCLLCSMWDEALQTTTHINNWLPTRSKSGHTLHELWMGEPPMYKHLHLFRCHAHILQPSATHSKLNDQSMPTVYLRPAHDNAQHHRLWIPNMDSIIESRDVVFSKTAKCHVTAPLALRPQTLSLTGPSATPTPPGPSMPPAAAMSSARSQTLSWMNWSVTLLMASWTGLLKTSTPTASSTNPLVMIQMSPPAALPSPTEKPKGPPAPLSPSPPPATLSPTPTTSTTMGHHILSPGFGGNGRTINLRKTTR</sequence>
<evidence type="ECO:0000256" key="2">
    <source>
        <dbReference type="ARBA" id="ARBA00022723"/>
    </source>
</evidence>
<keyword evidence="8" id="KW-0239">DNA-directed DNA polymerase</keyword>
<evidence type="ECO:0000256" key="6">
    <source>
        <dbReference type="ARBA" id="ARBA00022908"/>
    </source>
</evidence>
<evidence type="ECO:0000256" key="7">
    <source>
        <dbReference type="ARBA" id="ARBA00022918"/>
    </source>
</evidence>
<proteinExistence type="predicted"/>
<keyword evidence="5" id="KW-0460">Magnesium</keyword>
<dbReference type="GO" id="GO:0004519">
    <property type="term" value="F:endonuclease activity"/>
    <property type="evidence" value="ECO:0007669"/>
    <property type="project" value="UniProtKB-KW"/>
</dbReference>
<dbReference type="Gene3D" id="3.30.420.10">
    <property type="entry name" value="Ribonuclease H-like superfamily/Ribonuclease H"/>
    <property type="match status" value="1"/>
</dbReference>
<dbReference type="EMBL" id="KB007890">
    <property type="protein sequence ID" value="ELR22061.1"/>
    <property type="molecule type" value="Genomic_DNA"/>
</dbReference>
<keyword evidence="1" id="KW-0540">Nuclease</keyword>
<dbReference type="GO" id="GO:0003887">
    <property type="term" value="F:DNA-directed DNA polymerase activity"/>
    <property type="evidence" value="ECO:0007669"/>
    <property type="project" value="UniProtKB-KW"/>
</dbReference>
<dbReference type="InterPro" id="IPR012337">
    <property type="entry name" value="RNaseH-like_sf"/>
</dbReference>
<dbReference type="RefSeq" id="XP_004348519.1">
    <property type="nucleotide sequence ID" value="XM_004348469.1"/>
</dbReference>
<feature type="compositionally biased region" description="Pro residues" evidence="10">
    <location>
        <begin position="256"/>
        <end position="265"/>
    </location>
</feature>
<dbReference type="GO" id="GO:0015074">
    <property type="term" value="P:DNA integration"/>
    <property type="evidence" value="ECO:0007669"/>
    <property type="project" value="UniProtKB-KW"/>
</dbReference>
<keyword evidence="8" id="KW-0548">Nucleotidyltransferase</keyword>
<evidence type="ECO:0000259" key="11">
    <source>
        <dbReference type="PROSITE" id="PS50994"/>
    </source>
</evidence>
<dbReference type="InterPro" id="IPR039537">
    <property type="entry name" value="Retrotran_Ty1/copia-like"/>
</dbReference>
<dbReference type="VEuPathDB" id="AmoebaDB:ACA1_158150"/>
<feature type="domain" description="Integrase catalytic" evidence="11">
    <location>
        <begin position="2"/>
        <end position="166"/>
    </location>
</feature>
<dbReference type="SUPFAM" id="SSF53098">
    <property type="entry name" value="Ribonuclease H-like"/>
    <property type="match status" value="1"/>
</dbReference>
<dbReference type="PANTHER" id="PTHR42648:SF11">
    <property type="entry name" value="TRANSPOSON TY4-P GAG-POL POLYPROTEIN"/>
    <property type="match status" value="1"/>
</dbReference>
<feature type="compositionally biased region" description="Low complexity" evidence="10">
    <location>
        <begin position="343"/>
        <end position="352"/>
    </location>
</feature>
<dbReference type="GO" id="GO:0046872">
    <property type="term" value="F:metal ion binding"/>
    <property type="evidence" value="ECO:0007669"/>
    <property type="project" value="UniProtKB-KW"/>
</dbReference>
<dbReference type="AlphaFoldDB" id="L8HCG3"/>
<dbReference type="GO" id="GO:0006310">
    <property type="term" value="P:DNA recombination"/>
    <property type="evidence" value="ECO:0007669"/>
    <property type="project" value="UniProtKB-KW"/>
</dbReference>
<keyword evidence="7" id="KW-0695">RNA-directed DNA polymerase</keyword>
<evidence type="ECO:0000256" key="9">
    <source>
        <dbReference type="ARBA" id="ARBA00023172"/>
    </source>
</evidence>
<evidence type="ECO:0000256" key="4">
    <source>
        <dbReference type="ARBA" id="ARBA00022801"/>
    </source>
</evidence>
<feature type="non-terminal residue" evidence="12">
    <location>
        <position position="1"/>
    </location>
</feature>
<dbReference type="STRING" id="1257118.L8HCG3"/>
<evidence type="ECO:0000313" key="13">
    <source>
        <dbReference type="Proteomes" id="UP000011083"/>
    </source>
</evidence>
<dbReference type="Pfam" id="PF25597">
    <property type="entry name" value="SH3_retrovirus"/>
    <property type="match status" value="1"/>
</dbReference>
<accession>L8HCG3</accession>
<feature type="region of interest" description="Disordered" evidence="10">
    <location>
        <begin position="248"/>
        <end position="269"/>
    </location>
</feature>
<evidence type="ECO:0000256" key="10">
    <source>
        <dbReference type="SAM" id="MobiDB-lite"/>
    </source>
</evidence>
<feature type="compositionally biased region" description="Polar residues" evidence="10">
    <location>
        <begin position="367"/>
        <end position="376"/>
    </location>
</feature>
<dbReference type="OMA" id="FINEATC"/>
<keyword evidence="13" id="KW-1185">Reference proteome</keyword>
<keyword evidence="8" id="KW-0808">Transferase</keyword>
<evidence type="ECO:0000313" key="12">
    <source>
        <dbReference type="EMBL" id="ELR22061.1"/>
    </source>
</evidence>
<gene>
    <name evidence="12" type="ORF">ACA1_158150</name>
</gene>
<dbReference type="InterPro" id="IPR057670">
    <property type="entry name" value="SH3_retrovirus"/>
</dbReference>
<evidence type="ECO:0000256" key="3">
    <source>
        <dbReference type="ARBA" id="ARBA00022759"/>
    </source>
</evidence>
<dbReference type="KEGG" id="acan:ACA1_158150"/>
<reference evidence="12 13" key="1">
    <citation type="journal article" date="2013" name="Genome Biol.">
        <title>Genome of Acanthamoeba castellanii highlights extensive lateral gene transfer and early evolution of tyrosine kinase signaling.</title>
        <authorList>
            <person name="Clarke M."/>
            <person name="Lohan A.J."/>
            <person name="Liu B."/>
            <person name="Lagkouvardos I."/>
            <person name="Roy S."/>
            <person name="Zafar N."/>
            <person name="Bertelli C."/>
            <person name="Schilde C."/>
            <person name="Kianianmomeni A."/>
            <person name="Burglin T.R."/>
            <person name="Frech C."/>
            <person name="Turcotte B."/>
            <person name="Kopec K.O."/>
            <person name="Synnott J.M."/>
            <person name="Choo C."/>
            <person name="Paponov I."/>
            <person name="Finkler A."/>
            <person name="Soon Heng Tan C."/>
            <person name="Hutchins A.P."/>
            <person name="Weinmeier T."/>
            <person name="Rattei T."/>
            <person name="Chu J.S."/>
            <person name="Gimenez G."/>
            <person name="Irimia M."/>
            <person name="Rigden D.J."/>
            <person name="Fitzpatrick D.A."/>
            <person name="Lorenzo-Morales J."/>
            <person name="Bateman A."/>
            <person name="Chiu C.H."/>
            <person name="Tang P."/>
            <person name="Hegemann P."/>
            <person name="Fromm H."/>
            <person name="Raoult D."/>
            <person name="Greub G."/>
            <person name="Miranda-Saavedra D."/>
            <person name="Chen N."/>
            <person name="Nash P."/>
            <person name="Ginger M.L."/>
            <person name="Horn M."/>
            <person name="Schaap P."/>
            <person name="Caler L."/>
            <person name="Loftus B."/>
        </authorList>
    </citation>
    <scope>NUCLEOTIDE SEQUENCE [LARGE SCALE GENOMIC DNA]</scope>
    <source>
        <strain evidence="12 13">Neff</strain>
    </source>
</reference>
<feature type="compositionally biased region" description="Pro residues" evidence="10">
    <location>
        <begin position="329"/>
        <end position="342"/>
    </location>
</feature>
<dbReference type="OrthoDB" id="7696201at2759"/>
<evidence type="ECO:0000256" key="8">
    <source>
        <dbReference type="ARBA" id="ARBA00022932"/>
    </source>
</evidence>
<keyword evidence="4" id="KW-0378">Hydrolase</keyword>
<dbReference type="GO" id="GO:0003676">
    <property type="term" value="F:nucleic acid binding"/>
    <property type="evidence" value="ECO:0007669"/>
    <property type="project" value="InterPro"/>
</dbReference>
<dbReference type="Proteomes" id="UP000011083">
    <property type="component" value="Unassembled WGS sequence"/>
</dbReference>
<dbReference type="InterPro" id="IPR036397">
    <property type="entry name" value="RNaseH_sf"/>
</dbReference>
<name>L8HCG3_ACACF</name>
<keyword evidence="6" id="KW-0229">DNA integration</keyword>
<evidence type="ECO:0000256" key="5">
    <source>
        <dbReference type="ARBA" id="ARBA00022842"/>
    </source>
</evidence>
<protein>
    <submittedName>
        <fullName evidence="12">Integrase core domain containing protein</fullName>
    </submittedName>
</protein>
<keyword evidence="2" id="KW-0479">Metal-binding</keyword>
<dbReference type="PROSITE" id="PS50994">
    <property type="entry name" value="INTEGRASE"/>
    <property type="match status" value="1"/>
</dbReference>
<dbReference type="GO" id="GO:0003964">
    <property type="term" value="F:RNA-directed DNA polymerase activity"/>
    <property type="evidence" value="ECO:0007669"/>
    <property type="project" value="UniProtKB-KW"/>
</dbReference>
<dbReference type="GeneID" id="14922983"/>
<keyword evidence="9" id="KW-0233">DNA recombination</keyword>
<dbReference type="PANTHER" id="PTHR42648">
    <property type="entry name" value="TRANSPOSASE, PUTATIVE-RELATED"/>
    <property type="match status" value="1"/>
</dbReference>
<keyword evidence="3" id="KW-0255">Endonuclease</keyword>